<evidence type="ECO:0000313" key="3">
    <source>
        <dbReference type="Proteomes" id="UP000403266"/>
    </source>
</evidence>
<evidence type="ECO:0000313" key="2">
    <source>
        <dbReference type="EMBL" id="MPR26073.1"/>
    </source>
</evidence>
<keyword evidence="3" id="KW-1185">Reference proteome</keyword>
<sequence>MQPGDNQTGDDALKEASSTTRGTGIFSVPDPTSQDYMAHKKVVVPDITYQECIRRGAFCIAYKWVARILDPDDPAETECPKPPNGMLCAGSCANDLCLCVNGICV</sequence>
<dbReference type="Proteomes" id="UP000403266">
    <property type="component" value="Unassembled WGS sequence"/>
</dbReference>
<dbReference type="EMBL" id="VOSK01000038">
    <property type="protein sequence ID" value="MPR26073.1"/>
    <property type="molecule type" value="Genomic_DNA"/>
</dbReference>
<comment type="caution">
    <text evidence="2">The sequence shown here is derived from an EMBL/GenBank/DDBJ whole genome shotgun (WGS) entry which is preliminary data.</text>
</comment>
<name>A0A5N7MGT4_9HYPH</name>
<organism evidence="2 3">
    <name type="scientific">Microvirga tunisiensis</name>
    <dbReference type="NCBI Taxonomy" id="2108360"/>
    <lineage>
        <taxon>Bacteria</taxon>
        <taxon>Pseudomonadati</taxon>
        <taxon>Pseudomonadota</taxon>
        <taxon>Alphaproteobacteria</taxon>
        <taxon>Hyphomicrobiales</taxon>
        <taxon>Methylobacteriaceae</taxon>
        <taxon>Microvirga</taxon>
    </lineage>
</organism>
<dbReference type="AlphaFoldDB" id="A0A5N7MGT4"/>
<proteinExistence type="predicted"/>
<evidence type="ECO:0000256" key="1">
    <source>
        <dbReference type="SAM" id="MobiDB-lite"/>
    </source>
</evidence>
<gene>
    <name evidence="2" type="ORF">FS320_12750</name>
</gene>
<reference evidence="2 3" key="1">
    <citation type="journal article" date="2019" name="Syst. Appl. Microbiol.">
        <title>Microvirga tunisiensis sp. nov., a root nodule symbiotic bacterium isolated from Lupinus micranthus and L. luteus grown in Northern Tunisia.</title>
        <authorList>
            <person name="Msaddak A."/>
            <person name="Rejili M."/>
            <person name="Duran D."/>
            <person name="Mars M."/>
            <person name="Palacios J.M."/>
            <person name="Ruiz-Argueso T."/>
            <person name="Rey L."/>
            <person name="Imperial J."/>
        </authorList>
    </citation>
    <scope>NUCLEOTIDE SEQUENCE [LARGE SCALE GENOMIC DNA]</scope>
    <source>
        <strain evidence="2 3">Lmie10</strain>
    </source>
</reference>
<dbReference type="RefSeq" id="WP_152712041.1">
    <property type="nucleotide sequence ID" value="NZ_VOSJ01000006.1"/>
</dbReference>
<accession>A0A5N7MGT4</accession>
<feature type="region of interest" description="Disordered" evidence="1">
    <location>
        <begin position="1"/>
        <end position="31"/>
    </location>
</feature>
<dbReference type="OrthoDB" id="8452904at2"/>
<protein>
    <submittedName>
        <fullName evidence="2">Uncharacterized protein</fullName>
    </submittedName>
</protein>